<dbReference type="PROSITE" id="PS50113">
    <property type="entry name" value="PAC"/>
    <property type="match status" value="3"/>
</dbReference>
<dbReference type="InterPro" id="IPR013767">
    <property type="entry name" value="PAS_fold"/>
</dbReference>
<name>A0A167K6L1_9FLAO</name>
<feature type="domain" description="PAS" evidence="7">
    <location>
        <begin position="437"/>
        <end position="489"/>
    </location>
</feature>
<comment type="caution">
    <text evidence="9">The sequence shown here is derived from an EMBL/GenBank/DDBJ whole genome shotgun (WGS) entry which is preliminary data.</text>
</comment>
<accession>A0A167K6L1</accession>
<dbReference type="CDD" id="cd00130">
    <property type="entry name" value="PAS"/>
    <property type="match status" value="3"/>
</dbReference>
<evidence type="ECO:0000256" key="1">
    <source>
        <dbReference type="ARBA" id="ARBA00000085"/>
    </source>
</evidence>
<evidence type="ECO:0000313" key="10">
    <source>
        <dbReference type="Proteomes" id="UP000077013"/>
    </source>
</evidence>
<dbReference type="Pfam" id="PF08447">
    <property type="entry name" value="PAS_3"/>
    <property type="match status" value="1"/>
</dbReference>
<dbReference type="NCBIfam" id="TIGR00229">
    <property type="entry name" value="sensory_box"/>
    <property type="match status" value="3"/>
</dbReference>
<dbReference type="InterPro" id="IPR000700">
    <property type="entry name" value="PAS-assoc_C"/>
</dbReference>
<dbReference type="InterPro" id="IPR035965">
    <property type="entry name" value="PAS-like_dom_sf"/>
</dbReference>
<dbReference type="Proteomes" id="UP000077013">
    <property type="component" value="Unassembled WGS sequence"/>
</dbReference>
<proteinExistence type="predicted"/>
<feature type="domain" description="PAC" evidence="8">
    <location>
        <begin position="257"/>
        <end position="309"/>
    </location>
</feature>
<keyword evidence="6" id="KW-0812">Transmembrane</keyword>
<feature type="domain" description="PAC" evidence="8">
    <location>
        <begin position="652"/>
        <end position="704"/>
    </location>
</feature>
<evidence type="ECO:0000259" key="8">
    <source>
        <dbReference type="PROSITE" id="PS50113"/>
    </source>
</evidence>
<organism evidence="9 10">
    <name type="scientific">Cochleicola gelatinilyticus</name>
    <dbReference type="NCBI Taxonomy" id="1763537"/>
    <lineage>
        <taxon>Bacteria</taxon>
        <taxon>Pseudomonadati</taxon>
        <taxon>Bacteroidota</taxon>
        <taxon>Flavobacteriia</taxon>
        <taxon>Flavobacteriales</taxon>
        <taxon>Flavobacteriaceae</taxon>
        <taxon>Cochleicola</taxon>
    </lineage>
</organism>
<dbReference type="EC" id="2.7.13.3" evidence="2"/>
<dbReference type="SUPFAM" id="SSF55785">
    <property type="entry name" value="PYP-like sensor domain (PAS domain)"/>
    <property type="match status" value="5"/>
</dbReference>
<dbReference type="Pfam" id="PF13426">
    <property type="entry name" value="PAS_9"/>
    <property type="match status" value="1"/>
</dbReference>
<evidence type="ECO:0000256" key="5">
    <source>
        <dbReference type="ARBA" id="ARBA00022777"/>
    </source>
</evidence>
<keyword evidence="6" id="KW-0472">Membrane</keyword>
<evidence type="ECO:0000256" key="2">
    <source>
        <dbReference type="ARBA" id="ARBA00012438"/>
    </source>
</evidence>
<dbReference type="PROSITE" id="PS50112">
    <property type="entry name" value="PAS"/>
    <property type="match status" value="2"/>
</dbReference>
<protein>
    <recommendedName>
        <fullName evidence="2">histidine kinase</fullName>
        <ecNumber evidence="2">2.7.13.3</ecNumber>
    </recommendedName>
</protein>
<dbReference type="PANTHER" id="PTHR43304:SF1">
    <property type="entry name" value="PAC DOMAIN-CONTAINING PROTEIN"/>
    <property type="match status" value="1"/>
</dbReference>
<evidence type="ECO:0000259" key="7">
    <source>
        <dbReference type="PROSITE" id="PS50112"/>
    </source>
</evidence>
<dbReference type="GO" id="GO:0004673">
    <property type="term" value="F:protein histidine kinase activity"/>
    <property type="evidence" value="ECO:0007669"/>
    <property type="project" value="UniProtKB-EC"/>
</dbReference>
<keyword evidence="5" id="KW-0418">Kinase</keyword>
<dbReference type="OrthoDB" id="5522855at2"/>
<evidence type="ECO:0000256" key="3">
    <source>
        <dbReference type="ARBA" id="ARBA00022553"/>
    </source>
</evidence>
<feature type="domain" description="PAC" evidence="8">
    <location>
        <begin position="525"/>
        <end position="577"/>
    </location>
</feature>
<dbReference type="Pfam" id="PF00989">
    <property type="entry name" value="PAS"/>
    <property type="match status" value="1"/>
</dbReference>
<dbReference type="InterPro" id="IPR000014">
    <property type="entry name" value="PAS"/>
</dbReference>
<dbReference type="SMART" id="SM00086">
    <property type="entry name" value="PAC"/>
    <property type="match status" value="4"/>
</dbReference>
<dbReference type="InterPro" id="IPR001610">
    <property type="entry name" value="PAC"/>
</dbReference>
<evidence type="ECO:0000256" key="4">
    <source>
        <dbReference type="ARBA" id="ARBA00022679"/>
    </source>
</evidence>
<feature type="domain" description="PAS" evidence="7">
    <location>
        <begin position="698"/>
        <end position="743"/>
    </location>
</feature>
<dbReference type="GO" id="GO:0006355">
    <property type="term" value="P:regulation of DNA-templated transcription"/>
    <property type="evidence" value="ECO:0007669"/>
    <property type="project" value="InterPro"/>
</dbReference>
<sequence length="791" mass="90585">MHLISVIDDRNDRTDYRNAIEELKETISLFEHSQTELRENHNNTNRADLTADSLLQASERYVNIIVASSKTIVQSTNLLVTKAAIEKVNAVESSYFKILNALSNHYFNTSTNTINRLKNTVYLLAIITFLILLGELVFVLIPVLKQLFTKNRELSQINKELAISENRLKTSMLEQTKLRTDLKVKDSINKIFIEQAPTAIAMLDNNMHYMAVSRRWITDYKMEGQEVIGRSHYDVFPEIGDDWKEINKKCLNGAVNICDEAPFVRADGTVQWIYWDVRPWYIAEGKIGGILMHTGDITHAKEKEEENIRIQKILNKTNEVARIGTWDLDLLKGKVYWSKMVCEIHEVPEGYEPDLETSINFYKKGKNRDLVESAVKAAMEDGVPFELEVELTTAKGATRWTRSIGQAQMVDGKCVRLFGMFQDIDHIKRSELALSKANSELKAVLNSGPIGIVSIDNNGLINHFNHGAEHLLGYTSSEVVGIETAEIFHLKSEIQRFIIDIAAINGTVPHEFNFYEYLAKRDLYDTREWTYVRKDGSTFPVQLTLSSVKNELGENIGFLGVSVDITERNNTKDELLKKNQLLNFAEQITMMGNWQLNMLTRKVKWSDNLYKIYELDIREEITFDRFLSFVHPEDLKIVHEHQIKLNESKVFDDLMNRIILKNGTIKTILSLGEVITNKDGEIIEIIGTCQDITQQRMAENKFRGLLESAPDAMIILNEEGKIQLINKQAEKLFGYSTKELMDKPANKLIPERFFEAYDSYLDNYFGSPMYSAVGVERELFGLSKEGLEIPV</sequence>
<dbReference type="InterPro" id="IPR013656">
    <property type="entry name" value="PAS_4"/>
</dbReference>
<dbReference type="Gene3D" id="3.30.450.20">
    <property type="entry name" value="PAS domain"/>
    <property type="match status" value="5"/>
</dbReference>
<evidence type="ECO:0000313" key="9">
    <source>
        <dbReference type="EMBL" id="OAB81441.1"/>
    </source>
</evidence>
<dbReference type="Gene3D" id="2.10.70.100">
    <property type="match status" value="1"/>
</dbReference>
<keyword evidence="4" id="KW-0808">Transferase</keyword>
<dbReference type="InterPro" id="IPR052162">
    <property type="entry name" value="Sensor_kinase/Photoreceptor"/>
</dbReference>
<comment type="catalytic activity">
    <reaction evidence="1">
        <text>ATP + protein L-histidine = ADP + protein N-phospho-L-histidine.</text>
        <dbReference type="EC" id="2.7.13.3"/>
    </reaction>
</comment>
<dbReference type="SMART" id="SM00091">
    <property type="entry name" value="PAS"/>
    <property type="match status" value="3"/>
</dbReference>
<evidence type="ECO:0000256" key="6">
    <source>
        <dbReference type="SAM" id="Phobius"/>
    </source>
</evidence>
<dbReference type="PANTHER" id="PTHR43304">
    <property type="entry name" value="PHYTOCHROME-LIKE PROTEIN CPH1"/>
    <property type="match status" value="1"/>
</dbReference>
<reference evidence="9 10" key="1">
    <citation type="submission" date="2016-02" db="EMBL/GenBank/DDBJ databases">
        <title>Ulvibacter sp. LPB0005, isolated from Thais luteostoma.</title>
        <authorList>
            <person name="Shin S.-K."/>
            <person name="Yi H."/>
        </authorList>
    </citation>
    <scope>NUCLEOTIDE SEQUENCE [LARGE SCALE GENOMIC DNA]</scope>
    <source>
        <strain evidence="9 10">LPB0005</strain>
    </source>
</reference>
<keyword evidence="6" id="KW-1133">Transmembrane helix</keyword>
<dbReference type="STRING" id="1763537.ULVI_01055"/>
<keyword evidence="10" id="KW-1185">Reference proteome</keyword>
<dbReference type="Pfam" id="PF08448">
    <property type="entry name" value="PAS_4"/>
    <property type="match status" value="1"/>
</dbReference>
<feature type="transmembrane region" description="Helical" evidence="6">
    <location>
        <begin position="121"/>
        <end position="144"/>
    </location>
</feature>
<dbReference type="AlphaFoldDB" id="A0A167K6L1"/>
<gene>
    <name evidence="9" type="ORF">ULVI_01055</name>
</gene>
<keyword evidence="3" id="KW-0597">Phosphoprotein</keyword>
<dbReference type="EMBL" id="LRXL01000012">
    <property type="protein sequence ID" value="OAB81441.1"/>
    <property type="molecule type" value="Genomic_DNA"/>
</dbReference>
<dbReference type="RefSeq" id="WP_068588597.1">
    <property type="nucleotide sequence ID" value="NZ_LRXL01000012.1"/>
</dbReference>
<dbReference type="InterPro" id="IPR013655">
    <property type="entry name" value="PAS_fold_3"/>
</dbReference>